<accession>A0A6J6BH23</accession>
<name>A0A6J6BH23_9ZZZZ</name>
<gene>
    <name evidence="3" type="ORF">UFOPK1433_00366</name>
    <name evidence="4" type="ORF">UFOPK1843_00107</name>
</gene>
<reference evidence="3" key="1">
    <citation type="submission" date="2020-05" db="EMBL/GenBank/DDBJ databases">
        <authorList>
            <person name="Chiriac C."/>
            <person name="Salcher M."/>
            <person name="Ghai R."/>
            <person name="Kavagutti S V."/>
        </authorList>
    </citation>
    <scope>NUCLEOTIDE SEQUENCE</scope>
</reference>
<dbReference type="NCBIfam" id="TIGR00044">
    <property type="entry name" value="YggS family pyridoxal phosphate-dependent enzyme"/>
    <property type="match status" value="1"/>
</dbReference>
<dbReference type="FunFam" id="3.20.20.10:FF:000018">
    <property type="entry name" value="Pyridoxal phosphate homeostasis protein"/>
    <property type="match status" value="1"/>
</dbReference>
<proteinExistence type="inferred from homology"/>
<dbReference type="Gene3D" id="3.20.20.10">
    <property type="entry name" value="Alanine racemase"/>
    <property type="match status" value="1"/>
</dbReference>
<dbReference type="EMBL" id="CAEZSN010000028">
    <property type="protein sequence ID" value="CAB4538400.1"/>
    <property type="molecule type" value="Genomic_DNA"/>
</dbReference>
<dbReference type="Pfam" id="PF01168">
    <property type="entry name" value="Ala_racemase_N"/>
    <property type="match status" value="1"/>
</dbReference>
<feature type="domain" description="Alanine racemase N-terminal" evidence="2">
    <location>
        <begin position="28"/>
        <end position="224"/>
    </location>
</feature>
<dbReference type="CDD" id="cd00635">
    <property type="entry name" value="PLPDE_III_YBL036c_like"/>
    <property type="match status" value="1"/>
</dbReference>
<dbReference type="PANTHER" id="PTHR10146">
    <property type="entry name" value="PROLINE SYNTHETASE CO-TRANSCRIBED BACTERIAL HOMOLOG PROTEIN"/>
    <property type="match status" value="1"/>
</dbReference>
<evidence type="ECO:0000259" key="2">
    <source>
        <dbReference type="Pfam" id="PF01168"/>
    </source>
</evidence>
<dbReference type="HAMAP" id="MF_02087">
    <property type="entry name" value="PLP_homeostasis"/>
    <property type="match status" value="1"/>
</dbReference>
<dbReference type="PANTHER" id="PTHR10146:SF14">
    <property type="entry name" value="PYRIDOXAL PHOSPHATE HOMEOSTASIS PROTEIN"/>
    <property type="match status" value="1"/>
</dbReference>
<dbReference type="InterPro" id="IPR011078">
    <property type="entry name" value="PyrdxlP_homeostasis"/>
</dbReference>
<organism evidence="3">
    <name type="scientific">freshwater metagenome</name>
    <dbReference type="NCBI Taxonomy" id="449393"/>
    <lineage>
        <taxon>unclassified sequences</taxon>
        <taxon>metagenomes</taxon>
        <taxon>ecological metagenomes</taxon>
    </lineage>
</organism>
<dbReference type="InterPro" id="IPR001608">
    <property type="entry name" value="Ala_racemase_N"/>
</dbReference>
<evidence type="ECO:0000256" key="1">
    <source>
        <dbReference type="ARBA" id="ARBA00022898"/>
    </source>
</evidence>
<keyword evidence="1" id="KW-0663">Pyridoxal phosphate</keyword>
<dbReference type="InterPro" id="IPR029066">
    <property type="entry name" value="PLP-binding_barrel"/>
</dbReference>
<dbReference type="EMBL" id="CAEZUR010000005">
    <property type="protein sequence ID" value="CAB4600566.1"/>
    <property type="molecule type" value="Genomic_DNA"/>
</dbReference>
<sequence>MPDLAARLGFTRAEITAECLRLERAEPTLIVVTKNHSVALVEELFDLGERNFGENRVQEALPKFEEFNQSGNRSEANWHLIGQLQTNKVRQALEFASTIHSLDRESLLHELSKRTVDRDSAIDVFIQINLTNDPSRGGVEINELLRFAEQVKLAKNLRLQGIMAVASLEHSPERDFEIVAKLSEKLQANHPEANGLSIGMSGDFIQALGYGATHLRIGTAITGNRQI</sequence>
<dbReference type="GO" id="GO:0030170">
    <property type="term" value="F:pyridoxal phosphate binding"/>
    <property type="evidence" value="ECO:0007669"/>
    <property type="project" value="InterPro"/>
</dbReference>
<evidence type="ECO:0000313" key="4">
    <source>
        <dbReference type="EMBL" id="CAB4600566.1"/>
    </source>
</evidence>
<dbReference type="AlphaFoldDB" id="A0A6J6BH23"/>
<dbReference type="PIRSF" id="PIRSF004848">
    <property type="entry name" value="YBL036c_PLPDEIII"/>
    <property type="match status" value="1"/>
</dbReference>
<dbReference type="SUPFAM" id="SSF51419">
    <property type="entry name" value="PLP-binding barrel"/>
    <property type="match status" value="1"/>
</dbReference>
<protein>
    <submittedName>
        <fullName evidence="3">Unannotated protein</fullName>
    </submittedName>
</protein>
<evidence type="ECO:0000313" key="3">
    <source>
        <dbReference type="EMBL" id="CAB4538400.1"/>
    </source>
</evidence>